<dbReference type="Proteomes" id="UP000823868">
    <property type="component" value="Unassembled WGS sequence"/>
</dbReference>
<reference evidence="1" key="1">
    <citation type="journal article" date="2021" name="PeerJ">
        <title>Extensive microbial diversity within the chicken gut microbiome revealed by metagenomics and culture.</title>
        <authorList>
            <person name="Gilroy R."/>
            <person name="Ravi A."/>
            <person name="Getino M."/>
            <person name="Pursley I."/>
            <person name="Horton D.L."/>
            <person name="Alikhan N.F."/>
            <person name="Baker D."/>
            <person name="Gharbi K."/>
            <person name="Hall N."/>
            <person name="Watson M."/>
            <person name="Adriaenssens E.M."/>
            <person name="Foster-Nyarko E."/>
            <person name="Jarju S."/>
            <person name="Secka A."/>
            <person name="Antonio M."/>
            <person name="Oren A."/>
            <person name="Chaudhuri R.R."/>
            <person name="La Ragione R."/>
            <person name="Hildebrand F."/>
            <person name="Pallen M.J."/>
        </authorList>
    </citation>
    <scope>NUCLEOTIDE SEQUENCE</scope>
    <source>
        <strain evidence="1">ChiBcec16_6824</strain>
    </source>
</reference>
<sequence length="243" mass="28428">MDTMLVRERYKVVRVPDVRENYAFAEAVDILDREKRGCILNFYEGPLLRTYLDCFDKMSACPAFQGMFLEGESLVTVFQDCGGFPIDRVFYRGDRHTWQSRLDYAEQLFHQALNMADLPPAVSCAVFLSENLLVDEKSGELRPRYHVIPLEGMNPRELVYLTGDHAHKILLSRFASPRAELEFLDELERGTCTNVVQLYSLWRARSQEIRAAYEALEKQNFFRRWCALLWGRIRWSAARRKGR</sequence>
<protein>
    <submittedName>
        <fullName evidence="1">Uncharacterized protein</fullName>
    </submittedName>
</protein>
<comment type="caution">
    <text evidence="1">The sequence shown here is derived from an EMBL/GenBank/DDBJ whole genome shotgun (WGS) entry which is preliminary data.</text>
</comment>
<reference evidence="1" key="2">
    <citation type="submission" date="2021-04" db="EMBL/GenBank/DDBJ databases">
        <authorList>
            <person name="Gilroy R."/>
        </authorList>
    </citation>
    <scope>NUCLEOTIDE SEQUENCE</scope>
    <source>
        <strain evidence="1">ChiBcec16_6824</strain>
    </source>
</reference>
<evidence type="ECO:0000313" key="2">
    <source>
        <dbReference type="Proteomes" id="UP000823868"/>
    </source>
</evidence>
<gene>
    <name evidence="1" type="ORF">H9841_08515</name>
</gene>
<evidence type="ECO:0000313" key="1">
    <source>
        <dbReference type="EMBL" id="HIY21926.1"/>
    </source>
</evidence>
<name>A0A9D1YCP6_9FIRM</name>
<proteinExistence type="predicted"/>
<dbReference type="AlphaFoldDB" id="A0A9D1YCP6"/>
<organism evidence="1 2">
    <name type="scientific">Candidatus Flavonifractor merdigallinarum</name>
    <dbReference type="NCBI Taxonomy" id="2838589"/>
    <lineage>
        <taxon>Bacteria</taxon>
        <taxon>Bacillati</taxon>
        <taxon>Bacillota</taxon>
        <taxon>Clostridia</taxon>
        <taxon>Eubacteriales</taxon>
        <taxon>Oscillospiraceae</taxon>
        <taxon>Flavonifractor</taxon>
    </lineage>
</organism>
<accession>A0A9D1YCP6</accession>
<dbReference type="EMBL" id="DXDX01000154">
    <property type="protein sequence ID" value="HIY21926.1"/>
    <property type="molecule type" value="Genomic_DNA"/>
</dbReference>